<accession>A0A9P1DKU9</accession>
<dbReference type="AlphaFoldDB" id="A0A9P1DKU9"/>
<evidence type="ECO:0000313" key="3">
    <source>
        <dbReference type="EMBL" id="CAL4799303.1"/>
    </source>
</evidence>
<evidence type="ECO:0000313" key="2">
    <source>
        <dbReference type="EMBL" id="CAI4011991.1"/>
    </source>
</evidence>
<keyword evidence="4" id="KW-1185">Reference proteome</keyword>
<evidence type="ECO:0000256" key="1">
    <source>
        <dbReference type="SAM" id="MobiDB-lite"/>
    </source>
</evidence>
<dbReference type="EMBL" id="CAMXCT030005312">
    <property type="protein sequence ID" value="CAL4799303.1"/>
    <property type="molecule type" value="Genomic_DNA"/>
</dbReference>
<organism evidence="2">
    <name type="scientific">Cladocopium goreaui</name>
    <dbReference type="NCBI Taxonomy" id="2562237"/>
    <lineage>
        <taxon>Eukaryota</taxon>
        <taxon>Sar</taxon>
        <taxon>Alveolata</taxon>
        <taxon>Dinophyceae</taxon>
        <taxon>Suessiales</taxon>
        <taxon>Symbiodiniaceae</taxon>
        <taxon>Cladocopium</taxon>
    </lineage>
</organism>
<feature type="region of interest" description="Disordered" evidence="1">
    <location>
        <begin position="1"/>
        <end position="21"/>
    </location>
</feature>
<dbReference type="EMBL" id="CAMXCT010005312">
    <property type="protein sequence ID" value="CAI4011991.1"/>
    <property type="molecule type" value="Genomic_DNA"/>
</dbReference>
<comment type="caution">
    <text evidence="2">The sequence shown here is derived from an EMBL/GenBank/DDBJ whole genome shotgun (WGS) entry which is preliminary data.</text>
</comment>
<dbReference type="Proteomes" id="UP001152797">
    <property type="component" value="Unassembled WGS sequence"/>
</dbReference>
<reference evidence="2" key="1">
    <citation type="submission" date="2022-10" db="EMBL/GenBank/DDBJ databases">
        <authorList>
            <person name="Chen Y."/>
            <person name="Dougan E. K."/>
            <person name="Chan C."/>
            <person name="Rhodes N."/>
            <person name="Thang M."/>
        </authorList>
    </citation>
    <scope>NUCLEOTIDE SEQUENCE</scope>
</reference>
<dbReference type="EMBL" id="CAMXCT020005312">
    <property type="protein sequence ID" value="CAL1165366.1"/>
    <property type="molecule type" value="Genomic_DNA"/>
</dbReference>
<name>A0A9P1DKU9_9DINO</name>
<protein>
    <submittedName>
        <fullName evidence="2">Uncharacterized protein</fullName>
    </submittedName>
</protein>
<proteinExistence type="predicted"/>
<reference evidence="3 4" key="2">
    <citation type="submission" date="2024-05" db="EMBL/GenBank/DDBJ databases">
        <authorList>
            <person name="Chen Y."/>
            <person name="Shah S."/>
            <person name="Dougan E. K."/>
            <person name="Thang M."/>
            <person name="Chan C."/>
        </authorList>
    </citation>
    <scope>NUCLEOTIDE SEQUENCE [LARGE SCALE GENOMIC DNA]</scope>
</reference>
<evidence type="ECO:0000313" key="4">
    <source>
        <dbReference type="Proteomes" id="UP001152797"/>
    </source>
</evidence>
<sequence length="187" mass="20687">MQSLADPAKAACAGSGDGKSKWMRLSSKWTAEFLLDPACPELLKASPLHEVPDRVDNCRNAFFWMRQHLHGTGVAKCLRDLEIALDILTAINLTDLDAAPDRRIVTGLPLRMQGVKCGLTNNTKQEFLHAEELMALFVQVSQAGVHLDMGTWFDFFFVAVHEGRVDVNLRTGEFHVDFGKSNISCSG</sequence>
<gene>
    <name evidence="2" type="ORF">C1SCF055_LOCUS37104</name>
</gene>